<feature type="compositionally biased region" description="Basic residues" evidence="1">
    <location>
        <begin position="1"/>
        <end position="10"/>
    </location>
</feature>
<organism evidence="2 3">
    <name type="scientific">Filimonas zeae</name>
    <dbReference type="NCBI Taxonomy" id="1737353"/>
    <lineage>
        <taxon>Bacteria</taxon>
        <taxon>Pseudomonadati</taxon>
        <taxon>Bacteroidota</taxon>
        <taxon>Chitinophagia</taxon>
        <taxon>Chitinophagales</taxon>
        <taxon>Chitinophagaceae</taxon>
        <taxon>Filimonas</taxon>
    </lineage>
</organism>
<feature type="compositionally biased region" description="Basic and acidic residues" evidence="1">
    <location>
        <begin position="37"/>
        <end position="61"/>
    </location>
</feature>
<reference evidence="2" key="1">
    <citation type="journal article" date="2014" name="Int. J. Syst. Evol. Microbiol.">
        <title>Complete genome sequence of Corynebacterium casei LMG S-19264T (=DSM 44701T), isolated from a smear-ripened cheese.</title>
        <authorList>
            <consortium name="US DOE Joint Genome Institute (JGI-PGF)"/>
            <person name="Walter F."/>
            <person name="Albersmeier A."/>
            <person name="Kalinowski J."/>
            <person name="Ruckert C."/>
        </authorList>
    </citation>
    <scope>NUCLEOTIDE SEQUENCE</scope>
    <source>
        <strain evidence="2">CGMCC 1.15290</strain>
    </source>
</reference>
<protein>
    <submittedName>
        <fullName evidence="2">Uncharacterized protein</fullName>
    </submittedName>
</protein>
<sequence>MKNPNSRKKGNTYFENTGKDKKKETDSQRRTFNKSGYSEDAKDVVKENTEVAKDKNVTTSR</sequence>
<evidence type="ECO:0000313" key="3">
    <source>
        <dbReference type="Proteomes" id="UP000627292"/>
    </source>
</evidence>
<name>A0A917IZ44_9BACT</name>
<feature type="region of interest" description="Disordered" evidence="1">
    <location>
        <begin position="1"/>
        <end position="61"/>
    </location>
</feature>
<accession>A0A917IZ44</accession>
<dbReference type="Proteomes" id="UP000627292">
    <property type="component" value="Unassembled WGS sequence"/>
</dbReference>
<feature type="compositionally biased region" description="Basic and acidic residues" evidence="1">
    <location>
        <begin position="17"/>
        <end position="29"/>
    </location>
</feature>
<evidence type="ECO:0000256" key="1">
    <source>
        <dbReference type="SAM" id="MobiDB-lite"/>
    </source>
</evidence>
<gene>
    <name evidence="2" type="ORF">GCM10011379_26390</name>
</gene>
<dbReference type="EMBL" id="BMIB01000003">
    <property type="protein sequence ID" value="GGH69254.1"/>
    <property type="molecule type" value="Genomic_DNA"/>
</dbReference>
<proteinExistence type="predicted"/>
<evidence type="ECO:0000313" key="2">
    <source>
        <dbReference type="EMBL" id="GGH69254.1"/>
    </source>
</evidence>
<keyword evidence="3" id="KW-1185">Reference proteome</keyword>
<dbReference type="RefSeq" id="WP_188952946.1">
    <property type="nucleotide sequence ID" value="NZ_BMIB01000003.1"/>
</dbReference>
<comment type="caution">
    <text evidence="2">The sequence shown here is derived from an EMBL/GenBank/DDBJ whole genome shotgun (WGS) entry which is preliminary data.</text>
</comment>
<reference evidence="2" key="2">
    <citation type="submission" date="2020-09" db="EMBL/GenBank/DDBJ databases">
        <authorList>
            <person name="Sun Q."/>
            <person name="Zhou Y."/>
        </authorList>
    </citation>
    <scope>NUCLEOTIDE SEQUENCE</scope>
    <source>
        <strain evidence="2">CGMCC 1.15290</strain>
    </source>
</reference>
<dbReference type="AlphaFoldDB" id="A0A917IZ44"/>